<organism evidence="2 3">
    <name type="scientific">Mannheimia varigena USDA-ARS-USMARC-1296</name>
    <dbReference type="NCBI Taxonomy" id="1433287"/>
    <lineage>
        <taxon>Bacteria</taxon>
        <taxon>Pseudomonadati</taxon>
        <taxon>Pseudomonadota</taxon>
        <taxon>Gammaproteobacteria</taxon>
        <taxon>Pasteurellales</taxon>
        <taxon>Pasteurellaceae</taxon>
        <taxon>Mannheimia</taxon>
    </lineage>
</organism>
<dbReference type="InterPro" id="IPR025576">
    <property type="entry name" value="YwiC"/>
</dbReference>
<dbReference type="OrthoDB" id="2380563at2"/>
<keyword evidence="1" id="KW-0472">Membrane</keyword>
<reference evidence="2 3" key="1">
    <citation type="submission" date="2013-12" db="EMBL/GenBank/DDBJ databases">
        <title>Annotation of the Mannheimia varigena USDA-ARS-USMARC-1296 complete genome.</title>
        <authorList>
            <person name="Harhay G.P."/>
            <person name="Clawson M.L."/>
            <person name="Murray R.W."/>
            <person name="Lubbers B.V."/>
            <person name="Heaton M.P."/>
            <person name="Chitko-Mckown C.G."/>
            <person name="Harhay D.M."/>
            <person name="Smith T.P.L."/>
        </authorList>
    </citation>
    <scope>NUCLEOTIDE SEQUENCE [LARGE SCALE GENOMIC DNA]</scope>
    <source>
        <strain evidence="2 3">USDA-ARS-USMARC-1296</strain>
    </source>
</reference>
<evidence type="ECO:0000313" key="2">
    <source>
        <dbReference type="EMBL" id="AHG75228.1"/>
    </source>
</evidence>
<dbReference type="HOGENOM" id="CLU_064238_2_0_6"/>
<feature type="transmembrane region" description="Helical" evidence="1">
    <location>
        <begin position="33"/>
        <end position="56"/>
    </location>
</feature>
<sequence>MFKEKPVISNQHGALAMAILPFIYAVIESGFTPLYIFFGLSWLFLYFFSYPFLSLFSKKPTERNKKWAIIYFVLSLLFALPILYSNPTILQFLLIILPLGLIQIYFAKQKDERNLWNDIAGILTFGIMGMAAYYLPTRQYNIEILLHPTLFFIATTFYIKSMVRERKNPIYMEISIAIHLLLAFTYSLSPMQAVFFAYLIATVRAIIVPSFGLNVKQVGMLEFPIIGVFLISLIW</sequence>
<dbReference type="STRING" id="1433287.X808_7050"/>
<dbReference type="Proteomes" id="UP000066995">
    <property type="component" value="Chromosome"/>
</dbReference>
<protein>
    <submittedName>
        <fullName evidence="2">Sugar phosphate permease, required for N-linked glycosylation</fullName>
    </submittedName>
</protein>
<dbReference type="eggNOG" id="ENOG502ZBRV">
    <property type="taxonomic scope" value="Bacteria"/>
</dbReference>
<feature type="transmembrane region" description="Helical" evidence="1">
    <location>
        <begin position="68"/>
        <end position="84"/>
    </location>
</feature>
<dbReference type="EMBL" id="CP006943">
    <property type="protein sequence ID" value="AHG75228.1"/>
    <property type="molecule type" value="Genomic_DNA"/>
</dbReference>
<accession>W0QDD2</accession>
<keyword evidence="1" id="KW-1133">Transmembrane helix</keyword>
<feature type="transmembrane region" description="Helical" evidence="1">
    <location>
        <begin position="119"/>
        <end position="136"/>
    </location>
</feature>
<feature type="transmembrane region" description="Helical" evidence="1">
    <location>
        <begin position="90"/>
        <end position="107"/>
    </location>
</feature>
<name>W0QDD2_9PAST</name>
<dbReference type="AlphaFoldDB" id="W0QDD2"/>
<dbReference type="RefSeq" id="WP_025216971.1">
    <property type="nucleotide sequence ID" value="NZ_CP006943.1"/>
</dbReference>
<feature type="transmembrane region" description="Helical" evidence="1">
    <location>
        <begin position="7"/>
        <end position="27"/>
    </location>
</feature>
<evidence type="ECO:0000313" key="3">
    <source>
        <dbReference type="Proteomes" id="UP000066995"/>
    </source>
</evidence>
<keyword evidence="1" id="KW-0812">Transmembrane</keyword>
<keyword evidence="3" id="KW-1185">Reference proteome</keyword>
<feature type="transmembrane region" description="Helical" evidence="1">
    <location>
        <begin position="142"/>
        <end position="159"/>
    </location>
</feature>
<gene>
    <name evidence="2" type="ORF">X808_7050</name>
</gene>
<dbReference type="KEGG" id="mvi:X808_7050"/>
<proteinExistence type="predicted"/>
<evidence type="ECO:0000256" key="1">
    <source>
        <dbReference type="SAM" id="Phobius"/>
    </source>
</evidence>
<dbReference type="PATRIC" id="fig|1433287.3.peg.703"/>
<dbReference type="Pfam" id="PF14256">
    <property type="entry name" value="YwiC"/>
    <property type="match status" value="1"/>
</dbReference>